<dbReference type="OMA" id="GRPWIES"/>
<dbReference type="KEGG" id="psoj:PHYSODRAFT_256413"/>
<dbReference type="Pfam" id="PF03269">
    <property type="entry name" value="DUF268"/>
    <property type="match status" value="1"/>
</dbReference>
<dbReference type="AlphaFoldDB" id="G5A3F0"/>
<gene>
    <name evidence="1" type="ORF">PHYSODRAFT_256413</name>
</gene>
<proteinExistence type="predicted"/>
<organism evidence="1 2">
    <name type="scientific">Phytophthora sojae (strain P6497)</name>
    <name type="common">Soybean stem and root rot agent</name>
    <name type="synonym">Phytophthora megasperma f. sp. glycines</name>
    <dbReference type="NCBI Taxonomy" id="1094619"/>
    <lineage>
        <taxon>Eukaryota</taxon>
        <taxon>Sar</taxon>
        <taxon>Stramenopiles</taxon>
        <taxon>Oomycota</taxon>
        <taxon>Peronosporomycetes</taxon>
        <taxon>Peronosporales</taxon>
        <taxon>Peronosporaceae</taxon>
        <taxon>Phytophthora</taxon>
    </lineage>
</organism>
<dbReference type="InterPro" id="IPR004951">
    <property type="entry name" value="DUF268_CAE_spp"/>
</dbReference>
<dbReference type="InParanoid" id="G5A3F0"/>
<evidence type="ECO:0000313" key="1">
    <source>
        <dbReference type="EMBL" id="EGZ10166.1"/>
    </source>
</evidence>
<dbReference type="EMBL" id="JH159159">
    <property type="protein sequence ID" value="EGZ10166.1"/>
    <property type="molecule type" value="Genomic_DNA"/>
</dbReference>
<dbReference type="RefSeq" id="XP_009535027.1">
    <property type="nucleotide sequence ID" value="XM_009536732.1"/>
</dbReference>
<accession>G5A3F0</accession>
<reference evidence="1 2" key="1">
    <citation type="journal article" date="2006" name="Science">
        <title>Phytophthora genome sequences uncover evolutionary origins and mechanisms of pathogenesis.</title>
        <authorList>
            <person name="Tyler B.M."/>
            <person name="Tripathy S."/>
            <person name="Zhang X."/>
            <person name="Dehal P."/>
            <person name="Jiang R.H."/>
            <person name="Aerts A."/>
            <person name="Arredondo F.D."/>
            <person name="Baxter L."/>
            <person name="Bensasson D."/>
            <person name="Beynon J.L."/>
            <person name="Chapman J."/>
            <person name="Damasceno C.M."/>
            <person name="Dorrance A.E."/>
            <person name="Dou D."/>
            <person name="Dickerman A.W."/>
            <person name="Dubchak I.L."/>
            <person name="Garbelotto M."/>
            <person name="Gijzen M."/>
            <person name="Gordon S.G."/>
            <person name="Govers F."/>
            <person name="Grunwald N.J."/>
            <person name="Huang W."/>
            <person name="Ivors K.L."/>
            <person name="Jones R.W."/>
            <person name="Kamoun S."/>
            <person name="Krampis K."/>
            <person name="Lamour K.H."/>
            <person name="Lee M.K."/>
            <person name="McDonald W.H."/>
            <person name="Medina M."/>
            <person name="Meijer H.J."/>
            <person name="Nordberg E.K."/>
            <person name="Maclean D.J."/>
            <person name="Ospina-Giraldo M.D."/>
            <person name="Morris P.F."/>
            <person name="Phuntumart V."/>
            <person name="Putnam N.H."/>
            <person name="Rash S."/>
            <person name="Rose J.K."/>
            <person name="Sakihama Y."/>
            <person name="Salamov A.A."/>
            <person name="Savidor A."/>
            <person name="Scheuring C.F."/>
            <person name="Smith B.M."/>
            <person name="Sobral B.W."/>
            <person name="Terry A."/>
            <person name="Torto-Alalibo T.A."/>
            <person name="Win J."/>
            <person name="Xu Z."/>
            <person name="Zhang H."/>
            <person name="Grigoriev I.V."/>
            <person name="Rokhsar D.S."/>
            <person name="Boore J.L."/>
        </authorList>
    </citation>
    <scope>NUCLEOTIDE SEQUENCE [LARGE SCALE GENOMIC DNA]</scope>
    <source>
        <strain evidence="1 2">P6497</strain>
    </source>
</reference>
<dbReference type="Proteomes" id="UP000002640">
    <property type="component" value="Unassembled WGS sequence"/>
</dbReference>
<dbReference type="GeneID" id="20638741"/>
<evidence type="ECO:0000313" key="2">
    <source>
        <dbReference type="Proteomes" id="UP000002640"/>
    </source>
</evidence>
<keyword evidence="2" id="KW-1185">Reference proteome</keyword>
<sequence>MSVAFPKGFSTDEAVVTMSFFEPSGGSTSDADFALVVDSQLQYVKQYRVELDPNKAGDRFVLRVYVEASAVRVGGTEVEQGGAKLRAFYARWVDLSPSEPMFLSCEDQKTEDSATEEQERVSVHPPANMPPDLCSCYTMDGRVPVRKWYFDDQTGAERLYGEAYSAEAIHALVEEARKRVAGYSAADAFLYSALDKYPLKDKHVLIFGSSGRPWIESLCLAHEAASCTTVARNRLRYNHPKLQTFTTDEFNDERAAGESSLHFDVVLAVNTIAREGLGRSGETARSRRRPEGYARAADAKTAASVLLAVPVGPDTLVWNAQRQYGPLRLPLLLQNWQLLDSFGFSQNNFTAPFTVSHLSLFVLQPSASCAQAHTEL</sequence>
<name>G5A3F0_PHYSP</name>
<protein>
    <submittedName>
        <fullName evidence="1">Uncharacterized protein</fullName>
    </submittedName>
</protein>